<dbReference type="RefSeq" id="WP_162669545.1">
    <property type="nucleotide sequence ID" value="NZ_LR593886.1"/>
</dbReference>
<protein>
    <recommendedName>
        <fullName evidence="1">Antirepressor protein ant N-terminal domain-containing protein</fullName>
    </recommendedName>
</protein>
<dbReference type="InterPro" id="IPR018875">
    <property type="entry name" value="Antirepressor_Ant_N"/>
</dbReference>
<reference evidence="2 3" key="1">
    <citation type="submission" date="2019-05" db="EMBL/GenBank/DDBJ databases">
        <authorList>
            <consortium name="Science for Life Laboratories"/>
        </authorList>
    </citation>
    <scope>NUCLEOTIDE SEQUENCE [LARGE SCALE GENOMIC DNA]</scope>
    <source>
        <strain evidence="2">Soil9</strain>
    </source>
</reference>
<proteinExistence type="predicted"/>
<evidence type="ECO:0000313" key="3">
    <source>
        <dbReference type="Proteomes" id="UP000464178"/>
    </source>
</evidence>
<dbReference type="Proteomes" id="UP000464178">
    <property type="component" value="Chromosome"/>
</dbReference>
<sequence length="250" mass="28204">MSPAFTCASWTGLRRLCENIGLAFSAQLQKLKSKSWATVSIFDTVAEDGQTRQMVMIDRRTLLMWLANIDEKKVKESVREKVVSCLAFRSSKSHLRNPRIPEPIKAGLFSKQVGFLPTNQYRILFKSFVTQNSAVKWFIYGFQKAFRFYPKIFEASGKNTVRCPVMPSDPARSLQWHDPLAGIVALKPCEGNYASFKVFSCSANHLAGHKFANDALQFSISMPSTDLLRNRSAVQRHAQNLLQGSCSSKR</sequence>
<evidence type="ECO:0000259" key="1">
    <source>
        <dbReference type="Pfam" id="PF10547"/>
    </source>
</evidence>
<keyword evidence="3" id="KW-1185">Reference proteome</keyword>
<name>A0A6P2D6J1_9BACT</name>
<gene>
    <name evidence="2" type="ORF">SOIL9_26320</name>
</gene>
<dbReference type="KEGG" id="gms:SOIL9_26320"/>
<accession>A0A6P2D6J1</accession>
<feature type="domain" description="Antirepressor protein ant N-terminal" evidence="1">
    <location>
        <begin position="10"/>
        <end position="83"/>
    </location>
</feature>
<dbReference type="Pfam" id="PF10547">
    <property type="entry name" value="P22_AR_N"/>
    <property type="match status" value="1"/>
</dbReference>
<dbReference type="EMBL" id="LR593886">
    <property type="protein sequence ID" value="VTR95082.1"/>
    <property type="molecule type" value="Genomic_DNA"/>
</dbReference>
<organism evidence="2 3">
    <name type="scientific">Gemmata massiliana</name>
    <dbReference type="NCBI Taxonomy" id="1210884"/>
    <lineage>
        <taxon>Bacteria</taxon>
        <taxon>Pseudomonadati</taxon>
        <taxon>Planctomycetota</taxon>
        <taxon>Planctomycetia</taxon>
        <taxon>Gemmatales</taxon>
        <taxon>Gemmataceae</taxon>
        <taxon>Gemmata</taxon>
    </lineage>
</organism>
<dbReference type="AlphaFoldDB" id="A0A6P2D6J1"/>
<evidence type="ECO:0000313" key="2">
    <source>
        <dbReference type="EMBL" id="VTR95082.1"/>
    </source>
</evidence>